<sequence>MPPRLEVLQRLGTVILCLRPAARPAIPNFLPVIQTVNLSQREKKRKAKQDPYKWAQAQQRKNANLKRREELQRQRDEAWGNPVQGKTTPFLESLDTAGQVRLSEVPRDATGNLLQTPHELPTTPGLRNHFLTDAELDEATKHAFTLSKPMAAIVGDQLSNAASNETNAEKHKQDHAKAVEALRRITSLQNGSAKDRFHANVRRLVDEFGRHKTDKFLKPRPQSVSPNTIPMPDRAGPDTGSSEVQIAILTAKIRALSKALGINRGYKDVHNKRNLRLLVHRRQKLLAYMERKERGGERWTHMIEKLGLTPATWKGQISM</sequence>
<evidence type="ECO:0000256" key="4">
    <source>
        <dbReference type="SAM" id="MobiDB-lite"/>
    </source>
</evidence>
<name>A0A162JRX6_METRR</name>
<dbReference type="OrthoDB" id="441444at2759"/>
<comment type="caution">
    <text evidence="5">The sequence shown here is derived from an EMBL/GenBank/DDBJ whole genome shotgun (WGS) entry which is preliminary data.</text>
</comment>
<dbReference type="CDD" id="cd00353">
    <property type="entry name" value="Ribosomal_S15p_S13e"/>
    <property type="match status" value="1"/>
</dbReference>
<reference evidence="8" key="2">
    <citation type="submission" date="2018-12" db="EMBL/GenBank/DDBJ databases">
        <title>The complete genome of Metarhizium rileyi, a key fungal pathogen of Lepidoptera.</title>
        <authorList>
            <person name="Binneck E."/>
            <person name="Lastra C.C.L."/>
            <person name="Sosa-Gomez D.R."/>
        </authorList>
    </citation>
    <scope>NUCLEOTIDE SEQUENCE [LARGE SCALE GENOMIC DNA]</scope>
    <source>
        <strain evidence="8">Cep018-CH2</strain>
    </source>
</reference>
<evidence type="ECO:0000313" key="7">
    <source>
        <dbReference type="Proteomes" id="UP000243498"/>
    </source>
</evidence>
<keyword evidence="2" id="KW-0689">Ribosomal protein</keyword>
<dbReference type="AlphaFoldDB" id="A0A162JRX6"/>
<dbReference type="PANTHER" id="PTHR23321">
    <property type="entry name" value="RIBOSOMAL PROTEIN S15, BACTERIAL AND ORGANELLAR"/>
    <property type="match status" value="1"/>
</dbReference>
<dbReference type="SUPFAM" id="SSF47060">
    <property type="entry name" value="S15/NS1 RNA-binding domain"/>
    <property type="match status" value="1"/>
</dbReference>
<dbReference type="STRING" id="1081105.A0A162JRX6"/>
<evidence type="ECO:0000313" key="8">
    <source>
        <dbReference type="Proteomes" id="UP000317257"/>
    </source>
</evidence>
<reference evidence="5 7" key="1">
    <citation type="journal article" date="2016" name="Genome Biol. Evol.">
        <title>Divergent and convergent evolution of fungal pathogenicity.</title>
        <authorList>
            <person name="Shang Y."/>
            <person name="Xiao G."/>
            <person name="Zheng P."/>
            <person name="Cen K."/>
            <person name="Zhan S."/>
            <person name="Wang C."/>
        </authorList>
    </citation>
    <scope>NUCLEOTIDE SEQUENCE [LARGE SCALE GENOMIC DNA]</scope>
    <source>
        <strain evidence="5 7">RCEF 4871</strain>
    </source>
</reference>
<feature type="region of interest" description="Disordered" evidence="4">
    <location>
        <begin position="43"/>
        <end position="64"/>
    </location>
</feature>
<dbReference type="InterPro" id="IPR000589">
    <property type="entry name" value="Ribosomal_uS15"/>
</dbReference>
<dbReference type="PANTHER" id="PTHR23321:SF26">
    <property type="entry name" value="SMALL RIBOSOMAL SUBUNIT PROTEIN US15M"/>
    <property type="match status" value="1"/>
</dbReference>
<dbReference type="Proteomes" id="UP000317257">
    <property type="component" value="Unassembled WGS sequence"/>
</dbReference>
<evidence type="ECO:0000313" key="5">
    <source>
        <dbReference type="EMBL" id="OAA46313.1"/>
    </source>
</evidence>
<evidence type="ECO:0000313" key="6">
    <source>
        <dbReference type="EMBL" id="TWU78882.1"/>
    </source>
</evidence>
<dbReference type="OMA" id="HLQEHRN"/>
<dbReference type="Proteomes" id="UP000243498">
    <property type="component" value="Unassembled WGS sequence"/>
</dbReference>
<accession>A0A5C6GPE4</accession>
<comment type="similarity">
    <text evidence="1">Belongs to the universal ribosomal protein uS15 family.</text>
</comment>
<proteinExistence type="inferred from homology"/>
<dbReference type="Pfam" id="PF00312">
    <property type="entry name" value="Ribosomal_S15"/>
    <property type="match status" value="1"/>
</dbReference>
<dbReference type="EMBL" id="AZHC01000007">
    <property type="protein sequence ID" value="OAA46313.1"/>
    <property type="molecule type" value="Genomic_DNA"/>
</dbReference>
<dbReference type="GO" id="GO:0005737">
    <property type="term" value="C:cytoplasm"/>
    <property type="evidence" value="ECO:0007669"/>
    <property type="project" value="UniProtKB-ARBA"/>
</dbReference>
<organism evidence="5 7">
    <name type="scientific">Metarhizium rileyi (strain RCEF 4871)</name>
    <name type="common">Nomuraea rileyi</name>
    <dbReference type="NCBI Taxonomy" id="1649241"/>
    <lineage>
        <taxon>Eukaryota</taxon>
        <taxon>Fungi</taxon>
        <taxon>Dikarya</taxon>
        <taxon>Ascomycota</taxon>
        <taxon>Pezizomycotina</taxon>
        <taxon>Sordariomycetes</taxon>
        <taxon>Hypocreomycetidae</taxon>
        <taxon>Hypocreales</taxon>
        <taxon>Clavicipitaceae</taxon>
        <taxon>Metarhizium</taxon>
    </lineage>
</organism>
<dbReference type="GO" id="GO:1990904">
    <property type="term" value="C:ribonucleoprotein complex"/>
    <property type="evidence" value="ECO:0007669"/>
    <property type="project" value="UniProtKB-KW"/>
</dbReference>
<feature type="region of interest" description="Disordered" evidence="4">
    <location>
        <begin position="216"/>
        <end position="240"/>
    </location>
</feature>
<accession>A0A162JRX6</accession>
<dbReference type="Gene3D" id="1.10.287.10">
    <property type="entry name" value="S15/NS1, RNA-binding"/>
    <property type="match status" value="1"/>
</dbReference>
<keyword evidence="3" id="KW-0687">Ribonucleoprotein</keyword>
<dbReference type="GO" id="GO:0006412">
    <property type="term" value="P:translation"/>
    <property type="evidence" value="ECO:0007669"/>
    <property type="project" value="InterPro"/>
</dbReference>
<dbReference type="EMBL" id="SBHS01000001">
    <property type="protein sequence ID" value="TWU78882.1"/>
    <property type="molecule type" value="Genomic_DNA"/>
</dbReference>
<keyword evidence="7" id="KW-1185">Reference proteome</keyword>
<evidence type="ECO:0000256" key="2">
    <source>
        <dbReference type="ARBA" id="ARBA00022980"/>
    </source>
</evidence>
<dbReference type="GO" id="GO:0005840">
    <property type="term" value="C:ribosome"/>
    <property type="evidence" value="ECO:0007669"/>
    <property type="project" value="UniProtKB-KW"/>
</dbReference>
<dbReference type="SMART" id="SM01387">
    <property type="entry name" value="Ribosomal_S15"/>
    <property type="match status" value="1"/>
</dbReference>
<reference evidence="6" key="3">
    <citation type="journal article" date="2019" name="Microbiol. Resour. Announc.">
        <title>Genome Sequence of Metarhizium rileyi, a Microbial Control Agent for Lepidoptera.</title>
        <authorList>
            <person name="Binneck E."/>
            <person name="Lastra C.C.L."/>
            <person name="Sosa-Gomez D.R."/>
        </authorList>
    </citation>
    <scope>NUCLEOTIDE SEQUENCE</scope>
    <source>
        <strain evidence="6">Cep018-CH2</strain>
    </source>
</reference>
<dbReference type="InterPro" id="IPR009068">
    <property type="entry name" value="uS15_NS1_RNA-bd_sf"/>
</dbReference>
<evidence type="ECO:0000256" key="1">
    <source>
        <dbReference type="ARBA" id="ARBA00008434"/>
    </source>
</evidence>
<dbReference type="InterPro" id="IPR005290">
    <property type="entry name" value="Ribosomal_uS15_bac-type"/>
</dbReference>
<dbReference type="GO" id="GO:0003735">
    <property type="term" value="F:structural constituent of ribosome"/>
    <property type="evidence" value="ECO:0007669"/>
    <property type="project" value="InterPro"/>
</dbReference>
<protein>
    <submittedName>
        <fullName evidence="5">Ribosomal protein S15-like protein</fullName>
    </submittedName>
</protein>
<evidence type="ECO:0000256" key="3">
    <source>
        <dbReference type="ARBA" id="ARBA00023274"/>
    </source>
</evidence>
<gene>
    <name evidence="6" type="ORF">ED733_007734</name>
    <name evidence="5" type="ORF">NOR_03066</name>
</gene>